<feature type="compositionally biased region" description="Basic and acidic residues" evidence="1">
    <location>
        <begin position="51"/>
        <end position="68"/>
    </location>
</feature>
<dbReference type="GO" id="GO:0005634">
    <property type="term" value="C:nucleus"/>
    <property type="evidence" value="ECO:0007669"/>
    <property type="project" value="InterPro"/>
</dbReference>
<organism evidence="3 4">
    <name type="scientific">Dictyostelium firmibasis</name>
    <dbReference type="NCBI Taxonomy" id="79012"/>
    <lineage>
        <taxon>Eukaryota</taxon>
        <taxon>Amoebozoa</taxon>
        <taxon>Evosea</taxon>
        <taxon>Eumycetozoa</taxon>
        <taxon>Dictyostelia</taxon>
        <taxon>Dictyosteliales</taxon>
        <taxon>Dictyosteliaceae</taxon>
        <taxon>Dictyostelium</taxon>
    </lineage>
</organism>
<dbReference type="InterPro" id="IPR052584">
    <property type="entry name" value="U2_snRNP_Complex_Component"/>
</dbReference>
<feature type="region of interest" description="Disordered" evidence="1">
    <location>
        <begin position="418"/>
        <end position="462"/>
    </location>
</feature>
<dbReference type="Proteomes" id="UP001344447">
    <property type="component" value="Unassembled WGS sequence"/>
</dbReference>
<evidence type="ECO:0000313" key="3">
    <source>
        <dbReference type="EMBL" id="KAK5581058.1"/>
    </source>
</evidence>
<dbReference type="Pfam" id="PF04037">
    <property type="entry name" value="DUF382"/>
    <property type="match status" value="1"/>
</dbReference>
<feature type="region of interest" description="Disordered" evidence="1">
    <location>
        <begin position="103"/>
        <end position="170"/>
    </location>
</feature>
<feature type="compositionally biased region" description="Acidic residues" evidence="1">
    <location>
        <begin position="139"/>
        <end position="158"/>
    </location>
</feature>
<gene>
    <name evidence="3" type="ORF">RB653_001086</name>
</gene>
<feature type="domain" description="PSP proline-rich" evidence="2">
    <location>
        <begin position="315"/>
        <end position="368"/>
    </location>
</feature>
<accession>A0AAN7UG69</accession>
<protein>
    <recommendedName>
        <fullName evidence="2">PSP proline-rich domain-containing protein</fullName>
    </recommendedName>
</protein>
<dbReference type="InterPro" id="IPR007180">
    <property type="entry name" value="DUF382"/>
</dbReference>
<evidence type="ECO:0000256" key="1">
    <source>
        <dbReference type="SAM" id="MobiDB-lite"/>
    </source>
</evidence>
<dbReference type="EMBL" id="JAVFKY010000002">
    <property type="protein sequence ID" value="KAK5581058.1"/>
    <property type="molecule type" value="Genomic_DNA"/>
</dbReference>
<dbReference type="AlphaFoldDB" id="A0AAN7UG69"/>
<feature type="region of interest" description="Disordered" evidence="1">
    <location>
        <begin position="1"/>
        <end position="89"/>
    </location>
</feature>
<sequence length="600" mass="70146">MDTTLAETIQNNNNKSINKKKLKQQKKKEQKKKQKQHKKEENILQQQQNDKNTKEESYKINEPLKIENEENEEIVSTTPIDGFSVDENDPSFELFSKLVKHFDNPYEDLKEIERKEQEEQEEKERKEKEEDEKKNKDNDNDDDDDDEDSNNNNDDEDDDSKKLSNKERKRQRKLHLPILKQLVDRPDVVELHDVNSPNPGYLIAMKSYRNTIPVPAHWCQKKKYLQGKRGFVKPPFELPSFIAATGITKIREAILEKEKEMKSKQKQRERVQPKLRKMGIDYEILRDAFFVHQTKPNLTIQGDLYYEGKEFEVNLKNKKPGVLSDELKRALGMIEGYPPPWLIYMQTYGPPPSYPNLKIPGVNAPIPEGAQYGFHPGGWGRPVLNEFGKPLYENVNNGDQQPHIPTREYWGELLPESEDFREEEEQLEEEDEQSQQQQQQQHLEDDETIGDGISSVPSGLETPDIVNIKKSKYDPQSQQTRELYQVIEQQNRNSSTGGLMESSHRYNIPSIIKQQQQQQSPSSRVDIIKSQRSAPVEITLNPSEIENGHEIDEELLKKKYEQATQALQRPKEDVSDIIEEQSKKRKTQLQKEEKQKKFKF</sequence>
<name>A0AAN7UG69_9MYCE</name>
<proteinExistence type="predicted"/>
<feature type="region of interest" description="Disordered" evidence="1">
    <location>
        <begin position="566"/>
        <end position="600"/>
    </location>
</feature>
<feature type="compositionally biased region" description="Acidic residues" evidence="1">
    <location>
        <begin position="418"/>
        <end position="433"/>
    </location>
</feature>
<dbReference type="PANTHER" id="PTHR12785">
    <property type="entry name" value="SPLICING FACTOR 3B"/>
    <property type="match status" value="1"/>
</dbReference>
<feature type="compositionally biased region" description="Basic and acidic residues" evidence="1">
    <location>
        <begin position="589"/>
        <end position="600"/>
    </location>
</feature>
<evidence type="ECO:0000313" key="4">
    <source>
        <dbReference type="Proteomes" id="UP001344447"/>
    </source>
</evidence>
<keyword evidence="4" id="KW-1185">Reference proteome</keyword>
<evidence type="ECO:0000259" key="2">
    <source>
        <dbReference type="SMART" id="SM00581"/>
    </source>
</evidence>
<reference evidence="3 4" key="1">
    <citation type="submission" date="2023-11" db="EMBL/GenBank/DDBJ databases">
        <title>Dfirmibasis_genome.</title>
        <authorList>
            <person name="Edelbroek B."/>
            <person name="Kjellin J."/>
            <person name="Jerlstrom-Hultqvist J."/>
            <person name="Soderbom F."/>
        </authorList>
    </citation>
    <scope>NUCLEOTIDE SEQUENCE [LARGE SCALE GENOMIC DNA]</scope>
    <source>
        <strain evidence="3 4">TNS-C-14</strain>
    </source>
</reference>
<dbReference type="SMART" id="SM00581">
    <property type="entry name" value="PSP"/>
    <property type="match status" value="1"/>
</dbReference>
<dbReference type="InterPro" id="IPR006568">
    <property type="entry name" value="PSP_pro-rich"/>
</dbReference>
<comment type="caution">
    <text evidence="3">The sequence shown here is derived from an EMBL/GenBank/DDBJ whole genome shotgun (WGS) entry which is preliminary data.</text>
</comment>
<feature type="compositionally biased region" description="Basic and acidic residues" evidence="1">
    <location>
        <begin position="103"/>
        <end position="138"/>
    </location>
</feature>
<dbReference type="Pfam" id="PF04046">
    <property type="entry name" value="PSP"/>
    <property type="match status" value="1"/>
</dbReference>
<feature type="compositionally biased region" description="Basic residues" evidence="1">
    <location>
        <begin position="17"/>
        <end position="37"/>
    </location>
</feature>
<dbReference type="PANTHER" id="PTHR12785:SF6">
    <property type="entry name" value="SPLICING FACTOR 3B SUBUNIT 2"/>
    <property type="match status" value="1"/>
</dbReference>